<dbReference type="EMBL" id="GGEC01046052">
    <property type="protein sequence ID" value="MBX26536.1"/>
    <property type="molecule type" value="Transcribed_RNA"/>
</dbReference>
<proteinExistence type="predicted"/>
<reference evidence="1" key="1">
    <citation type="submission" date="2018-02" db="EMBL/GenBank/DDBJ databases">
        <title>Rhizophora mucronata_Transcriptome.</title>
        <authorList>
            <person name="Meera S.P."/>
            <person name="Sreeshan A."/>
            <person name="Augustine A."/>
        </authorList>
    </citation>
    <scope>NUCLEOTIDE SEQUENCE</scope>
    <source>
        <tissue evidence="1">Leaf</tissue>
    </source>
</reference>
<protein>
    <submittedName>
        <fullName evidence="1">Uncharacterized protein</fullName>
    </submittedName>
</protein>
<accession>A0A2P2M8J4</accession>
<organism evidence="1">
    <name type="scientific">Rhizophora mucronata</name>
    <name type="common">Asiatic mangrove</name>
    <dbReference type="NCBI Taxonomy" id="61149"/>
    <lineage>
        <taxon>Eukaryota</taxon>
        <taxon>Viridiplantae</taxon>
        <taxon>Streptophyta</taxon>
        <taxon>Embryophyta</taxon>
        <taxon>Tracheophyta</taxon>
        <taxon>Spermatophyta</taxon>
        <taxon>Magnoliopsida</taxon>
        <taxon>eudicotyledons</taxon>
        <taxon>Gunneridae</taxon>
        <taxon>Pentapetalae</taxon>
        <taxon>rosids</taxon>
        <taxon>fabids</taxon>
        <taxon>Malpighiales</taxon>
        <taxon>Rhizophoraceae</taxon>
        <taxon>Rhizophora</taxon>
    </lineage>
</organism>
<sequence>MHHSVYSILPYFVHELLILACQPEEHFVNFVCVVETNFLTSKMAVFTLGWSFYEYRGSPQLQEHNHCCSCTPMLCFGKASMCCGTVTMLRFQLEPSLGYHCFMSYLANEYSCL</sequence>
<evidence type="ECO:0000313" key="1">
    <source>
        <dbReference type="EMBL" id="MBX26536.1"/>
    </source>
</evidence>
<name>A0A2P2M8J4_RHIMU</name>
<dbReference type="AlphaFoldDB" id="A0A2P2M8J4"/>